<name>A0A6G6XXT5_9CAUD</name>
<keyword evidence="2" id="KW-1185">Reference proteome</keyword>
<proteinExistence type="predicted"/>
<evidence type="ECO:0000313" key="1">
    <source>
        <dbReference type="EMBL" id="QIG66063.1"/>
    </source>
</evidence>
<organism evidence="1 2">
    <name type="scientific">Ochrobactrum phage vB_OspP_OH</name>
    <dbReference type="NCBI Taxonomy" id="2712957"/>
    <lineage>
        <taxon>Viruses</taxon>
        <taxon>Duplodnaviria</taxon>
        <taxon>Heunggongvirae</taxon>
        <taxon>Uroviricota</taxon>
        <taxon>Caudoviricetes</taxon>
        <taxon>Wolominvirus</taxon>
        <taxon>Wolominvirus OH</taxon>
    </lineage>
</organism>
<reference evidence="1 2" key="1">
    <citation type="submission" date="2020-02" db="EMBL/GenBank/DDBJ databases">
        <title>Identification and Characterization of First Virulent Phages, Including a Novel Jumbo Virus, Infecting Ochrobactrum spp.</title>
        <authorList>
            <person name="Decewicz P."/>
            <person name="Golec P."/>
            <person name="Szymczak M."/>
            <person name="Radlinska M."/>
            <person name="Dziewit L."/>
        </authorList>
    </citation>
    <scope>NUCLEOTIDE SEQUENCE [LARGE SCALE GENOMIC DNA]</scope>
</reference>
<gene>
    <name evidence="1" type="ORF">phiOH_p07</name>
</gene>
<evidence type="ECO:0000313" key="2">
    <source>
        <dbReference type="Proteomes" id="UP000503046"/>
    </source>
</evidence>
<accession>A0A6G6XXT5</accession>
<dbReference type="Proteomes" id="UP000503046">
    <property type="component" value="Segment"/>
</dbReference>
<sequence length="71" mass="8012">MWPARRAQNIGASALSMPLRIHFSTQHHTHIAPWRANSVTPKPYLTLSPVCATLVSPHPYRGISDMRHDND</sequence>
<protein>
    <submittedName>
        <fullName evidence="1">Uncharacterized protein</fullName>
    </submittedName>
</protein>
<dbReference type="EMBL" id="MT028492">
    <property type="protein sequence ID" value="QIG66063.1"/>
    <property type="molecule type" value="Genomic_DNA"/>
</dbReference>